<dbReference type="InterPro" id="IPR001938">
    <property type="entry name" value="Thaumatin"/>
</dbReference>
<dbReference type="RefSeq" id="WP_017365457.1">
    <property type="nucleotide sequence ID" value="NZ_OX458332.1"/>
</dbReference>
<dbReference type="EMBL" id="OX458332">
    <property type="protein sequence ID" value="CAI8864650.1"/>
    <property type="molecule type" value="Genomic_DNA"/>
</dbReference>
<dbReference type="AlphaFoldDB" id="A0AA35UWV0"/>
<evidence type="ECO:0000313" key="2">
    <source>
        <dbReference type="Proteomes" id="UP001158598"/>
    </source>
</evidence>
<organism evidence="1 2">
    <name type="scientific">Methylococcus capsulatus</name>
    <dbReference type="NCBI Taxonomy" id="414"/>
    <lineage>
        <taxon>Bacteria</taxon>
        <taxon>Pseudomonadati</taxon>
        <taxon>Pseudomonadota</taxon>
        <taxon>Gammaproteobacteria</taxon>
        <taxon>Methylococcales</taxon>
        <taxon>Methylococcaceae</taxon>
        <taxon>Methylococcus</taxon>
    </lineage>
</organism>
<dbReference type="SUPFAM" id="SSF49870">
    <property type="entry name" value="Osmotin, thaumatin-like protein"/>
    <property type="match status" value="1"/>
</dbReference>
<name>A0AA35UWV0_METCP</name>
<sequence>MKRIPNLCRASLRPVTYGLLLLLPVAQTPAHSRQTQCQVKLYRLVGEYLHCLMNAEAALARGQDPARNERIRKACDDAYKKSYRAALKLSAEGCPAVGDTESGAQSPLEQEVWQTVAEVRGMVAGTPPEPVPGQLILYNSCTQPMKIMSPTSSTINGTTLQPYDSISYPTAAGGGLGQNTPNTFMFAPITTDAQCAQVQCGNWTDIQAAGQRMGYMWMDNTPGNDNLVYAAYCQPTNAAAGQCTTTSATPCCGSQMNYDKTFGTTFEITPNGGTNNNQDFVDLSTNFGSGPTSPPTLCSASGANPDDCVTATANIFFNVPIGVTMSAGAGCTFPQGGPGLTCTDVSCPDAYQYPVDNKQVACPAGTGYLVTLCPGTSKLPALGQTGATPNKITVQNNLSKSSPCPNGNTVTIFTSGGRQQVVQPGGGSVTFQGDYSAYPGLGLQVNNWYWTSENLPVQKGPPQNPDNSGAQFMISDQCVLSQTPPVYGKGIETYEISTVTARKTGTNECLITVNENQPYTDAVTPACCAPPLQNMGSVCTGPWGVTNNQQPWPPQ</sequence>
<protein>
    <submittedName>
        <fullName evidence="1">Uncharacterized protein</fullName>
    </submittedName>
</protein>
<dbReference type="Proteomes" id="UP001158598">
    <property type="component" value="Chromosome"/>
</dbReference>
<evidence type="ECO:0000313" key="1">
    <source>
        <dbReference type="EMBL" id="CAI8864650.1"/>
    </source>
</evidence>
<dbReference type="InterPro" id="IPR037176">
    <property type="entry name" value="Osmotin/thaumatin-like_sf"/>
</dbReference>
<gene>
    <name evidence="1" type="ORF">MCNOR_2752</name>
</gene>
<reference evidence="1" key="1">
    <citation type="submission" date="2023-03" db="EMBL/GenBank/DDBJ databases">
        <authorList>
            <person name="Pearce D."/>
        </authorList>
    </citation>
    <scope>NUCLEOTIDE SEQUENCE</scope>
    <source>
        <strain evidence="1">Mc</strain>
    </source>
</reference>
<proteinExistence type="predicted"/>
<dbReference type="PROSITE" id="PS51367">
    <property type="entry name" value="THAUMATIN_2"/>
    <property type="match status" value="1"/>
</dbReference>
<accession>A0AA35UWV0</accession>